<keyword evidence="9 15" id="KW-1133">Transmembrane helix</keyword>
<keyword evidence="3" id="KW-1003">Cell membrane</keyword>
<evidence type="ECO:0000256" key="5">
    <source>
        <dbReference type="ARBA" id="ARBA00022735"/>
    </source>
</evidence>
<dbReference type="GO" id="GO:0005524">
    <property type="term" value="F:ATP binding"/>
    <property type="evidence" value="ECO:0007669"/>
    <property type="project" value="UniProtKB-KW"/>
</dbReference>
<dbReference type="GO" id="GO:0015421">
    <property type="term" value="F:ABC-type oligopeptide transporter activity"/>
    <property type="evidence" value="ECO:0007669"/>
    <property type="project" value="TreeGrafter"/>
</dbReference>
<dbReference type="AlphaFoldDB" id="A0A2U8FRX6"/>
<dbReference type="GO" id="GO:0016887">
    <property type="term" value="F:ATP hydrolysis activity"/>
    <property type="evidence" value="ECO:0007669"/>
    <property type="project" value="InterPro"/>
</dbReference>
<evidence type="ECO:0000256" key="7">
    <source>
        <dbReference type="ARBA" id="ARBA00022801"/>
    </source>
</evidence>
<dbReference type="Pfam" id="PF00664">
    <property type="entry name" value="ABC_membrane"/>
    <property type="match status" value="1"/>
</dbReference>
<keyword evidence="4 15" id="KW-0812">Transmembrane</keyword>
<evidence type="ECO:0000313" key="19">
    <source>
        <dbReference type="EMBL" id="AWI53760.1"/>
    </source>
</evidence>
<evidence type="ECO:0000256" key="8">
    <source>
        <dbReference type="ARBA" id="ARBA00022840"/>
    </source>
</evidence>
<dbReference type="GO" id="GO:0005886">
    <property type="term" value="C:plasma membrane"/>
    <property type="evidence" value="ECO:0007669"/>
    <property type="project" value="UniProtKB-SubCell"/>
</dbReference>
<dbReference type="InterPro" id="IPR003439">
    <property type="entry name" value="ABC_transporter-like_ATP-bd"/>
</dbReference>
<dbReference type="Pfam" id="PF00005">
    <property type="entry name" value="ABC_tran"/>
    <property type="match status" value="1"/>
</dbReference>
<evidence type="ECO:0000259" key="18">
    <source>
        <dbReference type="PROSITE" id="PS50990"/>
    </source>
</evidence>
<dbReference type="Proteomes" id="UP000244892">
    <property type="component" value="Chromosome"/>
</dbReference>
<dbReference type="CDD" id="cd18587">
    <property type="entry name" value="ABC_6TM_LapB_like"/>
    <property type="match status" value="1"/>
</dbReference>
<accession>A0A2U8FRX6</accession>
<dbReference type="NCBIfam" id="TIGR03375">
    <property type="entry name" value="type_I_sec_LssB"/>
    <property type="match status" value="1"/>
</dbReference>
<dbReference type="Gene3D" id="3.90.70.10">
    <property type="entry name" value="Cysteine proteinases"/>
    <property type="match status" value="1"/>
</dbReference>
<evidence type="ECO:0000256" key="9">
    <source>
        <dbReference type="ARBA" id="ARBA00022989"/>
    </source>
</evidence>
<feature type="domain" description="Peptidase C39" evidence="18">
    <location>
        <begin position="23"/>
        <end position="150"/>
    </location>
</feature>
<evidence type="ECO:0000256" key="2">
    <source>
        <dbReference type="ARBA" id="ARBA00022448"/>
    </source>
</evidence>
<evidence type="ECO:0000256" key="3">
    <source>
        <dbReference type="ARBA" id="ARBA00022475"/>
    </source>
</evidence>
<comment type="similarity">
    <text evidence="12">Belongs to the ABC transporter superfamily. Cyclolysin exporter (TC 3.A.1.109.2) family.</text>
</comment>
<comment type="subcellular location">
    <subcellularLocation>
        <location evidence="1">Cell membrane</location>
        <topology evidence="1">Multi-pass membrane protein</topology>
    </subcellularLocation>
</comment>
<dbReference type="InterPro" id="IPR011527">
    <property type="entry name" value="ABC1_TM_dom"/>
</dbReference>
<keyword evidence="5" id="KW-0204">Cytolysis</keyword>
<dbReference type="EMBL" id="CP029210">
    <property type="protein sequence ID" value="AWI53760.1"/>
    <property type="molecule type" value="Genomic_DNA"/>
</dbReference>
<dbReference type="Gene3D" id="3.40.50.300">
    <property type="entry name" value="P-loop containing nucleotide triphosphate hydrolases"/>
    <property type="match status" value="1"/>
</dbReference>
<dbReference type="InterPro" id="IPR003593">
    <property type="entry name" value="AAA+_ATPase"/>
</dbReference>
<dbReference type="PANTHER" id="PTHR43394:SF1">
    <property type="entry name" value="ATP-BINDING CASSETTE SUB-FAMILY B MEMBER 10, MITOCHONDRIAL"/>
    <property type="match status" value="1"/>
</dbReference>
<evidence type="ECO:0000256" key="14">
    <source>
        <dbReference type="SAM" id="MobiDB-lite"/>
    </source>
</evidence>
<dbReference type="GO" id="GO:0031640">
    <property type="term" value="P:killing of cells of another organism"/>
    <property type="evidence" value="ECO:0007669"/>
    <property type="project" value="UniProtKB-KW"/>
</dbReference>
<evidence type="ECO:0000256" key="10">
    <source>
        <dbReference type="ARBA" id="ARBA00023136"/>
    </source>
</evidence>
<feature type="transmembrane region" description="Helical" evidence="15">
    <location>
        <begin position="214"/>
        <end position="233"/>
    </location>
</feature>
<feature type="transmembrane region" description="Helical" evidence="15">
    <location>
        <begin position="321"/>
        <end position="343"/>
    </location>
</feature>
<dbReference type="PROSITE" id="PS50893">
    <property type="entry name" value="ABC_TRANSPORTER_2"/>
    <property type="match status" value="1"/>
</dbReference>
<keyword evidence="7" id="KW-0378">Hydrolase</keyword>
<feature type="region of interest" description="Disordered" evidence="14">
    <location>
        <begin position="1"/>
        <end position="25"/>
    </location>
</feature>
<dbReference type="InterPro" id="IPR017750">
    <property type="entry name" value="ATPase_T1SS"/>
</dbReference>
<protein>
    <recommendedName>
        <fullName evidence="13">Cyclolysin secretion/processing ATP-binding protein CyaB</fullName>
    </recommendedName>
</protein>
<organism evidence="19 20">
    <name type="scientific">Aquabacterium olei</name>
    <dbReference type="NCBI Taxonomy" id="1296669"/>
    <lineage>
        <taxon>Bacteria</taxon>
        <taxon>Pseudomonadati</taxon>
        <taxon>Pseudomonadota</taxon>
        <taxon>Betaproteobacteria</taxon>
        <taxon>Burkholderiales</taxon>
        <taxon>Aquabacterium</taxon>
    </lineage>
</organism>
<dbReference type="FunFam" id="3.40.50.300:FF:000299">
    <property type="entry name" value="ABC transporter ATP-binding protein/permease"/>
    <property type="match status" value="1"/>
</dbReference>
<sequence>MIEPTLHQEPTMDDDPPVGAPDQASAKDDPLVGALLWMCRHHGVEASENVLLKGQALRGALEPQQAVLALRQLGFAASIVRRPPSKILSLLMPVVLLLSNGDACIVTRRIPGRRKESARYELIMPGSEGERCLATEEELLSEYSGYALIAAPKAGTRSAATSTDPEDRPHWFWGTMRRFIPYYRSSMLAAFLSNVLMLFTGLFTSVVYDRVIPTQAFVTLWALAIGVLIAIAFDMAARQLRSYLIDMAGKKADIALGSLIFNQSLAIRLENKPDSAGAFAHRIAQIEIVRDFSASATISAVSDIPFILLFVVVTWVVCGPLVLVLLIAIPLVTVLALGMQHILRRSTRANLRQQADLHGVLIEAMEGLEDVRASGAQGHFIQRYEEATSLAAASALRTRVAASWVNNFTAVSQQLITVVMLTWGVHLIADGQITGGALIAAVMFGGRAMAPLGSIVNLASRYQSAKAALMSLDDLMRMPTERELGKRYLARPSLLGQIALHEVRFAYPQGSRAHSPIVLKGINLNIQPGERVALLGKIGSGKSTILRLMGGLYQPTEGFVEVDGLDLRQIEPADFRANVGFVLQEPRLFNGTLRDNVFLGRSTADPELFAGVARLTGLDRIAAAHPLGYDMPVGEMGSLLSGGQRQLVALARCLITKPKVLLMDEPTSSMDAQAEANFIRHLKGAVQNQTLIVVTHRPALLDVVDRVVVVDNGRILADGPKAAVLAALAGQKPPEPARPAAPATPPPQERPPMVAVGGA</sequence>
<comment type="function">
    <text evidence="11">Involved in the export of calmodulin-sensitive adenylate cyclase-hemolysin (cyclolysin).</text>
</comment>
<keyword evidence="8" id="KW-0067">ATP-binding</keyword>
<reference evidence="19 20" key="1">
    <citation type="submission" date="2018-05" db="EMBL/GenBank/DDBJ databases">
        <title>complete genome sequence of Aquabacterium olei NBRC 110486.</title>
        <authorList>
            <person name="Tang B."/>
            <person name="Chang J."/>
            <person name="Zhang L."/>
            <person name="Yang H."/>
        </authorList>
    </citation>
    <scope>NUCLEOTIDE SEQUENCE [LARGE SCALE GENOMIC DNA]</scope>
    <source>
        <strain evidence="19 20">NBRC 110486</strain>
    </source>
</reference>
<evidence type="ECO:0000256" key="4">
    <source>
        <dbReference type="ARBA" id="ARBA00022692"/>
    </source>
</evidence>
<feature type="transmembrane region" description="Helical" evidence="15">
    <location>
        <begin position="186"/>
        <end position="208"/>
    </location>
</feature>
<keyword evidence="6" id="KW-0547">Nucleotide-binding</keyword>
<evidence type="ECO:0000256" key="1">
    <source>
        <dbReference type="ARBA" id="ARBA00004651"/>
    </source>
</evidence>
<dbReference type="PROSITE" id="PS00211">
    <property type="entry name" value="ABC_TRANSPORTER_1"/>
    <property type="match status" value="1"/>
</dbReference>
<keyword evidence="20" id="KW-1185">Reference proteome</keyword>
<dbReference type="InterPro" id="IPR039421">
    <property type="entry name" value="Type_1_exporter"/>
</dbReference>
<evidence type="ECO:0000259" key="17">
    <source>
        <dbReference type="PROSITE" id="PS50929"/>
    </source>
</evidence>
<keyword evidence="5" id="KW-0354">Hemolysis</keyword>
<proteinExistence type="inferred from homology"/>
<feature type="region of interest" description="Disordered" evidence="14">
    <location>
        <begin position="731"/>
        <end position="759"/>
    </location>
</feature>
<dbReference type="GO" id="GO:0006508">
    <property type="term" value="P:proteolysis"/>
    <property type="evidence" value="ECO:0007669"/>
    <property type="project" value="InterPro"/>
</dbReference>
<gene>
    <name evidence="19" type="ORF">DEH84_10150</name>
</gene>
<dbReference type="InterPro" id="IPR017871">
    <property type="entry name" value="ABC_transporter-like_CS"/>
</dbReference>
<dbReference type="OrthoDB" id="8554730at2"/>
<dbReference type="InterPro" id="IPR005074">
    <property type="entry name" value="Peptidase_C39"/>
</dbReference>
<dbReference type="PROSITE" id="PS50990">
    <property type="entry name" value="PEPTIDASE_C39"/>
    <property type="match status" value="1"/>
</dbReference>
<evidence type="ECO:0000256" key="13">
    <source>
        <dbReference type="ARBA" id="ARBA00072252"/>
    </source>
</evidence>
<evidence type="ECO:0000313" key="20">
    <source>
        <dbReference type="Proteomes" id="UP000244892"/>
    </source>
</evidence>
<name>A0A2U8FRX6_9BURK</name>
<dbReference type="SUPFAM" id="SSF52540">
    <property type="entry name" value="P-loop containing nucleoside triphosphate hydrolases"/>
    <property type="match status" value="1"/>
</dbReference>
<feature type="domain" description="ABC transmembrane type-1" evidence="17">
    <location>
        <begin position="186"/>
        <end position="464"/>
    </location>
</feature>
<evidence type="ECO:0000256" key="11">
    <source>
        <dbReference type="ARBA" id="ARBA00055355"/>
    </source>
</evidence>
<evidence type="ECO:0000256" key="15">
    <source>
        <dbReference type="SAM" id="Phobius"/>
    </source>
</evidence>
<dbReference type="SUPFAM" id="SSF90123">
    <property type="entry name" value="ABC transporter transmembrane region"/>
    <property type="match status" value="1"/>
</dbReference>
<feature type="compositionally biased region" description="Pro residues" evidence="14">
    <location>
        <begin position="733"/>
        <end position="750"/>
    </location>
</feature>
<dbReference type="GO" id="GO:0008233">
    <property type="term" value="F:peptidase activity"/>
    <property type="evidence" value="ECO:0007669"/>
    <property type="project" value="InterPro"/>
</dbReference>
<dbReference type="InterPro" id="IPR036640">
    <property type="entry name" value="ABC1_TM_sf"/>
</dbReference>
<feature type="domain" description="ABC transporter" evidence="16">
    <location>
        <begin position="498"/>
        <end position="737"/>
    </location>
</feature>
<dbReference type="PROSITE" id="PS50929">
    <property type="entry name" value="ABC_TM1F"/>
    <property type="match status" value="1"/>
</dbReference>
<dbReference type="PANTHER" id="PTHR43394">
    <property type="entry name" value="ATP-DEPENDENT PERMEASE MDL1, MITOCHONDRIAL"/>
    <property type="match status" value="1"/>
</dbReference>
<evidence type="ECO:0000256" key="6">
    <source>
        <dbReference type="ARBA" id="ARBA00022741"/>
    </source>
</evidence>
<dbReference type="KEGG" id="aon:DEH84_10150"/>
<keyword evidence="2" id="KW-0813">Transport</keyword>
<evidence type="ECO:0000259" key="16">
    <source>
        <dbReference type="PROSITE" id="PS50893"/>
    </source>
</evidence>
<dbReference type="Gene3D" id="1.20.1560.10">
    <property type="entry name" value="ABC transporter type 1, transmembrane domain"/>
    <property type="match status" value="1"/>
</dbReference>
<dbReference type="SMART" id="SM00382">
    <property type="entry name" value="AAA"/>
    <property type="match status" value="1"/>
</dbReference>
<evidence type="ECO:0000256" key="12">
    <source>
        <dbReference type="ARBA" id="ARBA00061173"/>
    </source>
</evidence>
<keyword evidence="10 15" id="KW-0472">Membrane</keyword>
<feature type="transmembrane region" description="Helical" evidence="15">
    <location>
        <begin position="292"/>
        <end position="315"/>
    </location>
</feature>
<dbReference type="InterPro" id="IPR027417">
    <property type="entry name" value="P-loop_NTPase"/>
</dbReference>